<dbReference type="GO" id="GO:0030170">
    <property type="term" value="F:pyridoxal phosphate binding"/>
    <property type="evidence" value="ECO:0007669"/>
    <property type="project" value="InterPro"/>
</dbReference>
<dbReference type="AlphaFoldDB" id="A0A9D1PZK2"/>
<feature type="domain" description="Aminotransferase class I/classII large" evidence="6">
    <location>
        <begin position="31"/>
        <end position="376"/>
    </location>
</feature>
<reference evidence="7" key="2">
    <citation type="submission" date="2021-04" db="EMBL/GenBank/DDBJ databases">
        <authorList>
            <person name="Gilroy R."/>
        </authorList>
    </citation>
    <scope>NUCLEOTIDE SEQUENCE</scope>
    <source>
        <strain evidence="7">12435</strain>
    </source>
</reference>
<comment type="cofactor">
    <cofactor evidence="1">
        <name>pyridoxal 5'-phosphate</name>
        <dbReference type="ChEBI" id="CHEBI:597326"/>
    </cofactor>
</comment>
<dbReference type="GO" id="GO:0008483">
    <property type="term" value="F:transaminase activity"/>
    <property type="evidence" value="ECO:0007669"/>
    <property type="project" value="UniProtKB-KW"/>
</dbReference>
<dbReference type="InterPro" id="IPR015421">
    <property type="entry name" value="PyrdxlP-dep_Trfase_major"/>
</dbReference>
<dbReference type="EMBL" id="DXHS01000023">
    <property type="protein sequence ID" value="HIW01976.1"/>
    <property type="molecule type" value="Genomic_DNA"/>
</dbReference>
<dbReference type="Gene3D" id="3.90.1150.10">
    <property type="entry name" value="Aspartate Aminotransferase, domain 1"/>
    <property type="match status" value="1"/>
</dbReference>
<comment type="similarity">
    <text evidence="5">Belongs to the class-II pyridoxal-phosphate-dependent aminotransferase family. MalY/PatB cystathionine beta-lyase subfamily.</text>
</comment>
<gene>
    <name evidence="7" type="ORF">H9892_01390</name>
</gene>
<dbReference type="NCBIfam" id="TIGR04350">
    <property type="entry name" value="C_S_lyase_PatB"/>
    <property type="match status" value="1"/>
</dbReference>
<evidence type="ECO:0000256" key="5">
    <source>
        <dbReference type="ARBA" id="ARBA00037974"/>
    </source>
</evidence>
<name>A0A9D1PZK2_9FIRM</name>
<evidence type="ECO:0000256" key="1">
    <source>
        <dbReference type="ARBA" id="ARBA00001933"/>
    </source>
</evidence>
<keyword evidence="3" id="KW-0663">Pyridoxal phosphate</keyword>
<accession>A0A9D1PZK2</accession>
<organism evidence="7 8">
    <name type="scientific">Candidatus Protoclostridium stercorigallinarum</name>
    <dbReference type="NCBI Taxonomy" id="2838741"/>
    <lineage>
        <taxon>Bacteria</taxon>
        <taxon>Bacillati</taxon>
        <taxon>Bacillota</taxon>
        <taxon>Clostridia</taxon>
        <taxon>Candidatus Protoclostridium</taxon>
    </lineage>
</organism>
<evidence type="ECO:0000259" key="6">
    <source>
        <dbReference type="Pfam" id="PF00155"/>
    </source>
</evidence>
<dbReference type="CDD" id="cd00609">
    <property type="entry name" value="AAT_like"/>
    <property type="match status" value="1"/>
</dbReference>
<dbReference type="InterPro" id="IPR015422">
    <property type="entry name" value="PyrdxlP-dep_Trfase_small"/>
</dbReference>
<dbReference type="Gene3D" id="3.40.640.10">
    <property type="entry name" value="Type I PLP-dependent aspartate aminotransferase-like (Major domain)"/>
    <property type="match status" value="1"/>
</dbReference>
<dbReference type="InterPro" id="IPR027619">
    <property type="entry name" value="C-S_lyase_PatB-like"/>
</dbReference>
<keyword evidence="7" id="KW-0808">Transferase</keyword>
<dbReference type="Proteomes" id="UP000823990">
    <property type="component" value="Unassembled WGS sequence"/>
</dbReference>
<evidence type="ECO:0000256" key="3">
    <source>
        <dbReference type="ARBA" id="ARBA00022898"/>
    </source>
</evidence>
<protein>
    <recommendedName>
        <fullName evidence="2">cysteine-S-conjugate beta-lyase</fullName>
        <ecNumber evidence="2">4.4.1.13</ecNumber>
    </recommendedName>
</protein>
<dbReference type="GO" id="GO:0047804">
    <property type="term" value="F:cysteine-S-conjugate beta-lyase activity"/>
    <property type="evidence" value="ECO:0007669"/>
    <property type="project" value="UniProtKB-EC"/>
</dbReference>
<dbReference type="SUPFAM" id="SSF53383">
    <property type="entry name" value="PLP-dependent transferases"/>
    <property type="match status" value="1"/>
</dbReference>
<evidence type="ECO:0000313" key="7">
    <source>
        <dbReference type="EMBL" id="HIW01976.1"/>
    </source>
</evidence>
<dbReference type="InterPro" id="IPR051798">
    <property type="entry name" value="Class-II_PLP-Dep_Aminotrans"/>
</dbReference>
<dbReference type="PANTHER" id="PTHR43525:SF1">
    <property type="entry name" value="PROTEIN MALY"/>
    <property type="match status" value="1"/>
</dbReference>
<evidence type="ECO:0000256" key="4">
    <source>
        <dbReference type="ARBA" id="ARBA00023239"/>
    </source>
</evidence>
<dbReference type="EC" id="4.4.1.13" evidence="2"/>
<dbReference type="InterPro" id="IPR015424">
    <property type="entry name" value="PyrdxlP-dep_Trfase"/>
</dbReference>
<proteinExistence type="inferred from homology"/>
<keyword evidence="4" id="KW-0456">Lyase</keyword>
<keyword evidence="7" id="KW-0032">Aminotransferase</keyword>
<dbReference type="Pfam" id="PF00155">
    <property type="entry name" value="Aminotran_1_2"/>
    <property type="match status" value="1"/>
</dbReference>
<reference evidence="7" key="1">
    <citation type="journal article" date="2021" name="PeerJ">
        <title>Extensive microbial diversity within the chicken gut microbiome revealed by metagenomics and culture.</title>
        <authorList>
            <person name="Gilroy R."/>
            <person name="Ravi A."/>
            <person name="Getino M."/>
            <person name="Pursley I."/>
            <person name="Horton D.L."/>
            <person name="Alikhan N.F."/>
            <person name="Baker D."/>
            <person name="Gharbi K."/>
            <person name="Hall N."/>
            <person name="Watson M."/>
            <person name="Adriaenssens E.M."/>
            <person name="Foster-Nyarko E."/>
            <person name="Jarju S."/>
            <person name="Secka A."/>
            <person name="Antonio M."/>
            <person name="Oren A."/>
            <person name="Chaudhuri R.R."/>
            <person name="La Ragione R."/>
            <person name="Hildebrand F."/>
            <person name="Pallen M.J."/>
        </authorList>
    </citation>
    <scope>NUCLEOTIDE SEQUENCE</scope>
    <source>
        <strain evidence="7">12435</strain>
    </source>
</reference>
<evidence type="ECO:0000256" key="2">
    <source>
        <dbReference type="ARBA" id="ARBA00012224"/>
    </source>
</evidence>
<sequence length="387" mass="42865">MSVFDKTVNRRGTCSLKWDVKEGELPMWVADMDFETAPAVKEAVAECAAHGAYGYNVLPDEWYDAICSWWKDRHGTVIRRDELCFCTGAVPAISCLVKRLTNIGDEVVVMTPAYDIFFHSIENAGRHTVESPLAYDGESYAIDFDDLAEKLSRPLVRLLILCDPHNPTGNIWTKEELARIGELCKAHGVTVISDELHCDLTDPGFDYVPFASASDKCAEVSITCISASKAFNLAGLQSAAVWSRNKNLLDIAVRGLNSDELAEPNAFAAVATAAAFGKGGGWLDELRAYLAENKRLAREYVSREISDARAVVSHATYLVWIDVSRITDDSAYLASFIREKTGLYLSDGSRYRGDGRRFLRLNAACPRSVLEDGLARLERGLRLYGER</sequence>
<evidence type="ECO:0000313" key="8">
    <source>
        <dbReference type="Proteomes" id="UP000823990"/>
    </source>
</evidence>
<comment type="caution">
    <text evidence="7">The sequence shown here is derived from an EMBL/GenBank/DDBJ whole genome shotgun (WGS) entry which is preliminary data.</text>
</comment>
<dbReference type="PANTHER" id="PTHR43525">
    <property type="entry name" value="PROTEIN MALY"/>
    <property type="match status" value="1"/>
</dbReference>
<dbReference type="InterPro" id="IPR004839">
    <property type="entry name" value="Aminotransferase_I/II_large"/>
</dbReference>